<dbReference type="GO" id="GO:0005743">
    <property type="term" value="C:mitochondrial inner membrane"/>
    <property type="evidence" value="ECO:0007669"/>
    <property type="project" value="UniProtKB-SubCell"/>
</dbReference>
<comment type="subcellular location">
    <subcellularLocation>
        <location evidence="2">Mitochondrion inner membrane</location>
        <topology evidence="2">Peripheral membrane protein</topology>
        <orientation evidence="2">Matrix side</orientation>
    </subcellularLocation>
</comment>
<keyword evidence="13" id="KW-0472">Membrane</keyword>
<keyword evidence="9" id="KW-0999">Mitochondrion inner membrane</keyword>
<evidence type="ECO:0000256" key="5">
    <source>
        <dbReference type="ARBA" id="ARBA00018684"/>
    </source>
</evidence>
<evidence type="ECO:0000256" key="13">
    <source>
        <dbReference type="ARBA" id="ARBA00023136"/>
    </source>
</evidence>
<keyword evidence="12" id="KW-0496">Mitochondrion</keyword>
<dbReference type="PANTHER" id="PTHR12868">
    <property type="entry name" value="NADH-UBIQUINONE OXIDOREDUCTASE B22 SUBUNIT"/>
    <property type="match status" value="1"/>
</dbReference>
<dbReference type="CDD" id="cd20263">
    <property type="entry name" value="Complex1_LYR_NDUFB9_LYRM3"/>
    <property type="match status" value="1"/>
</dbReference>
<dbReference type="EMBL" id="HBGS01039728">
    <property type="protein sequence ID" value="CAD9448443.1"/>
    <property type="molecule type" value="Transcribed_RNA"/>
</dbReference>
<dbReference type="PANTHER" id="PTHR12868:SF0">
    <property type="entry name" value="NADH DEHYDROGENASE [UBIQUINONE] 1 BETA SUBCOMPLEX SUBUNIT 9"/>
    <property type="match status" value="1"/>
</dbReference>
<evidence type="ECO:0000256" key="7">
    <source>
        <dbReference type="ARBA" id="ARBA00022553"/>
    </source>
</evidence>
<protein>
    <recommendedName>
        <fullName evidence="5">NADH dehydrogenase [ubiquinone] 1 beta subcomplex subunit 9</fullName>
    </recommendedName>
    <alternativeName>
        <fullName evidence="14">Complex I-B22</fullName>
    </alternativeName>
    <alternativeName>
        <fullName evidence="15">NADH-ubiquinone oxidoreductase B22 subunit</fullName>
    </alternativeName>
</protein>
<evidence type="ECO:0000256" key="2">
    <source>
        <dbReference type="ARBA" id="ARBA00004443"/>
    </source>
</evidence>
<evidence type="ECO:0000256" key="4">
    <source>
        <dbReference type="ARBA" id="ARBA00011790"/>
    </source>
</evidence>
<gene>
    <name evidence="17" type="ORF">DSPE1174_LOCUS20438</name>
</gene>
<dbReference type="InterPro" id="IPR008011">
    <property type="entry name" value="Complex1_LYR_dom"/>
</dbReference>
<dbReference type="AlphaFoldDB" id="A0A7S2DAM5"/>
<evidence type="ECO:0000256" key="8">
    <source>
        <dbReference type="ARBA" id="ARBA00022660"/>
    </source>
</evidence>
<keyword evidence="6" id="KW-0813">Transport</keyword>
<evidence type="ECO:0000313" key="17">
    <source>
        <dbReference type="EMBL" id="CAD9448443.1"/>
    </source>
</evidence>
<proteinExistence type="inferred from homology"/>
<evidence type="ECO:0000259" key="16">
    <source>
        <dbReference type="Pfam" id="PF05347"/>
    </source>
</evidence>
<keyword evidence="10" id="KW-0249">Electron transport</keyword>
<reference evidence="17" key="1">
    <citation type="submission" date="2021-01" db="EMBL/GenBank/DDBJ databases">
        <authorList>
            <person name="Corre E."/>
            <person name="Pelletier E."/>
            <person name="Niang G."/>
            <person name="Scheremetjew M."/>
            <person name="Finn R."/>
            <person name="Kale V."/>
            <person name="Holt S."/>
            <person name="Cochrane G."/>
            <person name="Meng A."/>
            <person name="Brown T."/>
            <person name="Cohen L."/>
        </authorList>
    </citation>
    <scope>NUCLEOTIDE SEQUENCE</scope>
    <source>
        <strain evidence="17">CCMP1381</strain>
    </source>
</reference>
<comment type="similarity">
    <text evidence="3">Belongs to the complex I LYR family.</text>
</comment>
<name>A0A7S2DAM5_9STRA</name>
<comment type="function">
    <text evidence="1">Accessory subunit of the mitochondrial membrane respiratory chain NADH dehydrogenase (Complex I), that is believed to be not involved in catalysis. Complex I functions in the transfer of electrons from NADH to the respiratory chain. The immediate electron acceptor for the enzyme is believed to be ubiquinone.</text>
</comment>
<accession>A0A7S2DAM5</accession>
<evidence type="ECO:0000256" key="6">
    <source>
        <dbReference type="ARBA" id="ARBA00022448"/>
    </source>
</evidence>
<dbReference type="InterPro" id="IPR033034">
    <property type="entry name" value="NDUFB9"/>
</dbReference>
<evidence type="ECO:0000256" key="9">
    <source>
        <dbReference type="ARBA" id="ARBA00022792"/>
    </source>
</evidence>
<dbReference type="InterPro" id="IPR045292">
    <property type="entry name" value="Complex1_LYR_NDUFB9_LYRM3"/>
</dbReference>
<evidence type="ECO:0000256" key="10">
    <source>
        <dbReference type="ARBA" id="ARBA00022982"/>
    </source>
</evidence>
<keyword evidence="7" id="KW-0597">Phosphoprotein</keyword>
<evidence type="ECO:0000256" key="14">
    <source>
        <dbReference type="ARBA" id="ARBA00030192"/>
    </source>
</evidence>
<evidence type="ECO:0000256" key="11">
    <source>
        <dbReference type="ARBA" id="ARBA00022990"/>
    </source>
</evidence>
<evidence type="ECO:0000256" key="15">
    <source>
        <dbReference type="ARBA" id="ARBA00032528"/>
    </source>
</evidence>
<evidence type="ECO:0000256" key="1">
    <source>
        <dbReference type="ARBA" id="ARBA00002920"/>
    </source>
</evidence>
<dbReference type="GO" id="GO:0006120">
    <property type="term" value="P:mitochondrial electron transport, NADH to ubiquinone"/>
    <property type="evidence" value="ECO:0007669"/>
    <property type="project" value="InterPro"/>
</dbReference>
<evidence type="ECO:0000256" key="3">
    <source>
        <dbReference type="ARBA" id="ARBA00009508"/>
    </source>
</evidence>
<dbReference type="Pfam" id="PF05347">
    <property type="entry name" value="Complex1_LYR"/>
    <property type="match status" value="1"/>
</dbReference>
<keyword evidence="8" id="KW-0679">Respiratory chain</keyword>
<organism evidence="17">
    <name type="scientific">Octactis speculum</name>
    <dbReference type="NCBI Taxonomy" id="3111310"/>
    <lineage>
        <taxon>Eukaryota</taxon>
        <taxon>Sar</taxon>
        <taxon>Stramenopiles</taxon>
        <taxon>Ochrophyta</taxon>
        <taxon>Dictyochophyceae</taxon>
        <taxon>Dictyochales</taxon>
        <taxon>Dictyochaceae</taxon>
        <taxon>Octactis</taxon>
    </lineage>
</organism>
<keyword evidence="11" id="KW-0007">Acetylation</keyword>
<sequence length="160" mass="17535">MANAAFVLAAKQYRQKAPDLTHAQVVCRLYRASLKTLGSWAVDRQVFLTEALKIQAEFRANENLSADSPTTTRLVKEGQEKLFSYTHPDKYIPAYLPGGSLYMRNPPLPLSVCYPDGIPEGVEEGLINKLLNIDMSPVRSGESGATVGQVIVDASSKSTY</sequence>
<comment type="subunit">
    <text evidence="4">Mammalian complex I is composed of 45 different subunits.</text>
</comment>
<feature type="domain" description="Complex 1 LYR protein" evidence="16">
    <location>
        <begin position="26"/>
        <end position="82"/>
    </location>
</feature>
<evidence type="ECO:0000256" key="12">
    <source>
        <dbReference type="ARBA" id="ARBA00023128"/>
    </source>
</evidence>